<evidence type="ECO:0000313" key="4">
    <source>
        <dbReference type="Proteomes" id="UP000231501"/>
    </source>
</evidence>
<evidence type="ECO:0000313" key="3">
    <source>
        <dbReference type="EMBL" id="PIM51652.1"/>
    </source>
</evidence>
<dbReference type="Gene3D" id="1.20.120.520">
    <property type="entry name" value="nmb1532 protein domain like"/>
    <property type="match status" value="1"/>
</dbReference>
<protein>
    <submittedName>
        <fullName evidence="3">Hemerythrin</fullName>
    </submittedName>
</protein>
<dbReference type="Pfam" id="PF01814">
    <property type="entry name" value="Hemerythrin"/>
    <property type="match status" value="1"/>
</dbReference>
<dbReference type="OrthoDB" id="5512987at2"/>
<comment type="caution">
    <text evidence="3">The sequence shown here is derived from an EMBL/GenBank/DDBJ whole genome shotgun (WGS) entry which is preliminary data.</text>
</comment>
<feature type="domain" description="Hemerythrin-like" evidence="2">
    <location>
        <begin position="28"/>
        <end position="144"/>
    </location>
</feature>
<gene>
    <name evidence="3" type="ORF">CS062_18750</name>
</gene>
<name>A0A2G9C5M0_9BURK</name>
<organism evidence="3 4">
    <name type="scientific">Roseateles chitinivorans</name>
    <dbReference type="NCBI Taxonomy" id="2917965"/>
    <lineage>
        <taxon>Bacteria</taxon>
        <taxon>Pseudomonadati</taxon>
        <taxon>Pseudomonadota</taxon>
        <taxon>Betaproteobacteria</taxon>
        <taxon>Burkholderiales</taxon>
        <taxon>Sphaerotilaceae</taxon>
        <taxon>Roseateles</taxon>
    </lineage>
</organism>
<dbReference type="PANTHER" id="PTHR35585">
    <property type="entry name" value="HHE DOMAIN PROTEIN (AFU_ORTHOLOGUE AFUA_4G00730)"/>
    <property type="match status" value="1"/>
</dbReference>
<sequence length="173" mass="19523">MPSSTTAASSRKTTARRTTTARTKTPDAVALLRADHKEVSELFEQFEKSRSSAKKQQLVAQICTALTVHAQIEEEIFYPEVQAALKDKELVPEARVEHQSIKDLIAAVQGVEPDGEDYDAKVKVMSEWVKHHVKEEQNEMFPKAKKAGLDLAELGERLQQRKDELMAEQQQTH</sequence>
<dbReference type="RefSeq" id="WP_099863099.1">
    <property type="nucleotide sequence ID" value="NZ_PEOG01000057.1"/>
</dbReference>
<dbReference type="PANTHER" id="PTHR35585:SF1">
    <property type="entry name" value="HHE DOMAIN PROTEIN (AFU_ORTHOLOGUE AFUA_4G00730)"/>
    <property type="match status" value="1"/>
</dbReference>
<dbReference type="Proteomes" id="UP000231501">
    <property type="component" value="Unassembled WGS sequence"/>
</dbReference>
<accession>A0A2G9C5M0</accession>
<dbReference type="InterPro" id="IPR012312">
    <property type="entry name" value="Hemerythrin-like"/>
</dbReference>
<keyword evidence="4" id="KW-1185">Reference proteome</keyword>
<evidence type="ECO:0000256" key="1">
    <source>
        <dbReference type="SAM" id="MobiDB-lite"/>
    </source>
</evidence>
<reference evidence="3 4" key="1">
    <citation type="submission" date="2017-11" db="EMBL/GenBank/DDBJ databases">
        <title>Draft genome sequence of Mitsuaria sp. HWN-4.</title>
        <authorList>
            <person name="Gundlapally S.R."/>
        </authorList>
    </citation>
    <scope>NUCLEOTIDE SEQUENCE [LARGE SCALE GENOMIC DNA]</scope>
    <source>
        <strain evidence="3 4">HWN-4</strain>
    </source>
</reference>
<feature type="region of interest" description="Disordered" evidence="1">
    <location>
        <begin position="1"/>
        <end position="27"/>
    </location>
</feature>
<proteinExistence type="predicted"/>
<feature type="compositionally biased region" description="Low complexity" evidence="1">
    <location>
        <begin position="1"/>
        <end position="23"/>
    </location>
</feature>
<evidence type="ECO:0000259" key="2">
    <source>
        <dbReference type="Pfam" id="PF01814"/>
    </source>
</evidence>
<dbReference type="AlphaFoldDB" id="A0A2G9C5M0"/>
<dbReference type="EMBL" id="PEOG01000057">
    <property type="protein sequence ID" value="PIM51652.1"/>
    <property type="molecule type" value="Genomic_DNA"/>
</dbReference>
<dbReference type="CDD" id="cd12108">
    <property type="entry name" value="Hr-like"/>
    <property type="match status" value="1"/>
</dbReference>